<dbReference type="Pfam" id="PF18810">
    <property type="entry name" value="PBECR2"/>
    <property type="match status" value="1"/>
</dbReference>
<dbReference type="InterPro" id="IPR041110">
    <property type="entry name" value="PBECR2"/>
</dbReference>
<organism evidence="1 2">
    <name type="scientific">Campylobacter jejuni</name>
    <dbReference type="NCBI Taxonomy" id="197"/>
    <lineage>
        <taxon>Bacteria</taxon>
        <taxon>Pseudomonadati</taxon>
        <taxon>Campylobacterota</taxon>
        <taxon>Epsilonproteobacteria</taxon>
        <taxon>Campylobacterales</taxon>
        <taxon>Campylobacteraceae</taxon>
        <taxon>Campylobacter</taxon>
    </lineage>
</organism>
<name>A0A3K6PXW2_CAMJU</name>
<dbReference type="EMBL" id="AACJKW010000002">
    <property type="protein sequence ID" value="EAK8192968.1"/>
    <property type="molecule type" value="Genomic_DNA"/>
</dbReference>
<evidence type="ECO:0000313" key="1">
    <source>
        <dbReference type="EMBL" id="EAK8192968.1"/>
    </source>
</evidence>
<dbReference type="RefSeq" id="WP_002870187.1">
    <property type="nucleotide sequence ID" value="NZ_BTEN01000015.1"/>
</dbReference>
<sequence>MSNIFNKSVDEAYSYLENKGLKISFKYHEIKKQAHDRAFSAAGIMKTDVLNDLHEELKKAMKEGRNFNEFKNNLKELLTSKGWYGKKEITNPKTGEKRTININANRLKTIYHTNMQSAYAKARAKQLSTYSYKTYWVYKCALLEDSRSEHKKMHNCAIHRDDPFWKTSFPPNDYNCKCKVIAVSEKEARAKYKILENPKSIASKNFAYDKRENSQIPKETRISLDESLENLPKIQNYENLSDKELIDKVYEAFNVKKGDLLVDKIGDVISLDDDFFYDKKKQTTKIKKQNRHFYLDYFPKLINDPDEIRLSMDADPRFKGFTKKTYIKYFYDNGVKALVMVLNQKGNQINNKTMFLSEDNSYFKEILNQGKTIYKKQ</sequence>
<dbReference type="InterPro" id="IPR006528">
    <property type="entry name" value="Phage_head_morphogenesis_dom"/>
</dbReference>
<evidence type="ECO:0000313" key="2">
    <source>
        <dbReference type="Proteomes" id="UP000358933"/>
    </source>
</evidence>
<reference evidence="1 2" key="1">
    <citation type="submission" date="2019-04" db="EMBL/GenBank/DDBJ databases">
        <authorList>
            <person name="Ashton P.M."/>
            <person name="Dallman T."/>
            <person name="Nair S."/>
            <person name="De Pinna E."/>
            <person name="Peters T."/>
            <person name="Grant K."/>
        </authorList>
    </citation>
    <scope>NUCLEOTIDE SEQUENCE [LARGE SCALE GENOMIC DNA]</scope>
    <source>
        <strain evidence="1 2">OXC2299</strain>
    </source>
</reference>
<dbReference type="Proteomes" id="UP000358933">
    <property type="component" value="Unassembled WGS sequence"/>
</dbReference>
<dbReference type="Pfam" id="PF04233">
    <property type="entry name" value="Phage_Mu_F"/>
    <property type="match status" value="1"/>
</dbReference>
<dbReference type="AlphaFoldDB" id="A0A3K6PXW2"/>
<comment type="caution">
    <text evidence="1">The sequence shown here is derived from an EMBL/GenBank/DDBJ whole genome shotgun (WGS) entry which is preliminary data.</text>
</comment>
<proteinExistence type="predicted"/>
<gene>
    <name evidence="1" type="ORF">E7N58_02055</name>
</gene>
<protein>
    <submittedName>
        <fullName evidence="1">Uncharacterized protein</fullName>
    </submittedName>
</protein>
<accession>A0A3K6PXW2</accession>